<evidence type="ECO:0000313" key="3">
    <source>
        <dbReference type="Proteomes" id="UP000281245"/>
    </source>
</evidence>
<evidence type="ECO:0008006" key="4">
    <source>
        <dbReference type="Google" id="ProtNLM"/>
    </source>
</evidence>
<reference evidence="2 3" key="1">
    <citation type="journal article" date="2018" name="BMC Genomics">
        <title>Genomic evidence for intraspecific hybridization in a clonal and extremely halotolerant yeast.</title>
        <authorList>
            <person name="Gostincar C."/>
            <person name="Stajich J.E."/>
            <person name="Zupancic J."/>
            <person name="Zalar P."/>
            <person name="Gunde-Cimerman N."/>
        </authorList>
    </citation>
    <scope>NUCLEOTIDE SEQUENCE [LARGE SCALE GENOMIC DNA]</scope>
    <source>
        <strain evidence="2 3">EXF-6656</strain>
    </source>
</reference>
<dbReference type="Gene3D" id="3.20.20.210">
    <property type="match status" value="1"/>
</dbReference>
<dbReference type="InterPro" id="IPR038071">
    <property type="entry name" value="UROD/MetE-like_sf"/>
</dbReference>
<name>A0A3M6WJV0_HORWE</name>
<evidence type="ECO:0000313" key="2">
    <source>
        <dbReference type="EMBL" id="RMX78678.1"/>
    </source>
</evidence>
<sequence length="388" mass="42748">MGKEEAIAAQEPSTSPTYLPTYLPTSTPKATMPTVRGCHLVGSVPLPSTEDVLRQCTAGMPNRLKRIPDGETGARNMFTMFQASVFSPVPEMSTLFQMNSKIPARDYTAAEVDEGIRKLQAAGPVETGYDTAAIESYAVFQKMKAEGVVHPTTKFQACIPTVASVLAPFVQAAFQAKVEPIYEEALFRAIRRIQDAIPHEELAIQIDLAADTAYWEGYELFQPWFGEGDLEKIRTYCVDYVVRMIGQVDGDVEVGLHNCYGDMDHRHFMEPTSLAALVERSRRIYEQTPHPISFIHFPVPKSAADNLQSFLAPLVDLIPTFKEHNTELYLGVVHENNLDLTRKMVAAAGEVLGDFPFGVATECGWGRTAAGEIESILSISAEVSEPTL</sequence>
<feature type="region of interest" description="Disordered" evidence="1">
    <location>
        <begin position="1"/>
        <end position="20"/>
    </location>
</feature>
<comment type="caution">
    <text evidence="2">The sequence shown here is derived from an EMBL/GenBank/DDBJ whole genome shotgun (WGS) entry which is preliminary data.</text>
</comment>
<dbReference type="EMBL" id="QWIJ01000797">
    <property type="protein sequence ID" value="RMX78678.1"/>
    <property type="molecule type" value="Genomic_DNA"/>
</dbReference>
<dbReference type="Proteomes" id="UP000281245">
    <property type="component" value="Unassembled WGS sequence"/>
</dbReference>
<gene>
    <name evidence="2" type="ORF">D0869_08893</name>
</gene>
<protein>
    <recommendedName>
        <fullName evidence="4">Cobalamin-independent methionine synthase MetE C-terminal/archaeal domain-containing protein</fullName>
    </recommendedName>
</protein>
<dbReference type="SUPFAM" id="SSF51726">
    <property type="entry name" value="UROD/MetE-like"/>
    <property type="match status" value="1"/>
</dbReference>
<proteinExistence type="predicted"/>
<accession>A0A3M6WJV0</accession>
<evidence type="ECO:0000256" key="1">
    <source>
        <dbReference type="SAM" id="MobiDB-lite"/>
    </source>
</evidence>
<organism evidence="2 3">
    <name type="scientific">Hortaea werneckii</name>
    <name type="common">Black yeast</name>
    <name type="synonym">Cladosporium werneckii</name>
    <dbReference type="NCBI Taxonomy" id="91943"/>
    <lineage>
        <taxon>Eukaryota</taxon>
        <taxon>Fungi</taxon>
        <taxon>Dikarya</taxon>
        <taxon>Ascomycota</taxon>
        <taxon>Pezizomycotina</taxon>
        <taxon>Dothideomycetes</taxon>
        <taxon>Dothideomycetidae</taxon>
        <taxon>Mycosphaerellales</taxon>
        <taxon>Teratosphaeriaceae</taxon>
        <taxon>Hortaea</taxon>
    </lineage>
</organism>
<dbReference type="AlphaFoldDB" id="A0A3M6WJV0"/>
<dbReference type="VEuPathDB" id="FungiDB:BTJ68_11602"/>
<dbReference type="OrthoDB" id="5422863at2759"/>